<dbReference type="Gramene" id="AET5Gv20703800.2">
    <property type="protein sequence ID" value="AET5Gv20703800.2"/>
    <property type="gene ID" value="AET5Gv20703800"/>
</dbReference>
<protein>
    <submittedName>
        <fullName evidence="2">Uncharacterized protein</fullName>
    </submittedName>
</protein>
<dbReference type="Proteomes" id="UP000015105">
    <property type="component" value="Chromosome 5D"/>
</dbReference>
<dbReference type="EnsemblPlants" id="AET5Gv20703800.2">
    <property type="protein sequence ID" value="AET5Gv20703800.2"/>
    <property type="gene ID" value="AET5Gv20703800"/>
</dbReference>
<keyword evidence="1" id="KW-1133">Transmembrane helix</keyword>
<proteinExistence type="predicted"/>
<feature type="transmembrane region" description="Helical" evidence="1">
    <location>
        <begin position="34"/>
        <end position="51"/>
    </location>
</feature>
<reference evidence="3" key="2">
    <citation type="journal article" date="2017" name="Nat. Plants">
        <title>The Aegilops tauschii genome reveals multiple impacts of transposons.</title>
        <authorList>
            <person name="Zhao G."/>
            <person name="Zou C."/>
            <person name="Li K."/>
            <person name="Wang K."/>
            <person name="Li T."/>
            <person name="Gao L."/>
            <person name="Zhang X."/>
            <person name="Wang H."/>
            <person name="Yang Z."/>
            <person name="Liu X."/>
            <person name="Jiang W."/>
            <person name="Mao L."/>
            <person name="Kong X."/>
            <person name="Jiao Y."/>
            <person name="Jia J."/>
        </authorList>
    </citation>
    <scope>NUCLEOTIDE SEQUENCE [LARGE SCALE GENOMIC DNA]</scope>
    <source>
        <strain evidence="3">cv. AL8/78</strain>
    </source>
</reference>
<name>A0A453LBY6_AEGTS</name>
<evidence type="ECO:0000313" key="2">
    <source>
        <dbReference type="EnsemblPlants" id="AET5Gv20703800.2"/>
    </source>
</evidence>
<organism evidence="2 3">
    <name type="scientific">Aegilops tauschii subsp. strangulata</name>
    <name type="common">Goatgrass</name>
    <dbReference type="NCBI Taxonomy" id="200361"/>
    <lineage>
        <taxon>Eukaryota</taxon>
        <taxon>Viridiplantae</taxon>
        <taxon>Streptophyta</taxon>
        <taxon>Embryophyta</taxon>
        <taxon>Tracheophyta</taxon>
        <taxon>Spermatophyta</taxon>
        <taxon>Magnoliopsida</taxon>
        <taxon>Liliopsida</taxon>
        <taxon>Poales</taxon>
        <taxon>Poaceae</taxon>
        <taxon>BOP clade</taxon>
        <taxon>Pooideae</taxon>
        <taxon>Triticodae</taxon>
        <taxon>Triticeae</taxon>
        <taxon>Triticinae</taxon>
        <taxon>Aegilops</taxon>
    </lineage>
</organism>
<evidence type="ECO:0000256" key="1">
    <source>
        <dbReference type="SAM" id="Phobius"/>
    </source>
</evidence>
<reference evidence="2" key="4">
    <citation type="submission" date="2019-03" db="UniProtKB">
        <authorList>
            <consortium name="EnsemblPlants"/>
        </authorList>
    </citation>
    <scope>IDENTIFICATION</scope>
</reference>
<keyword evidence="1" id="KW-0472">Membrane</keyword>
<sequence length="56" mass="6629">MIMSKLHENITQRFSTKASVNSSKKLVITTLRHTYYPLLFLLLHLVLHVFFKGKRK</sequence>
<reference evidence="2" key="3">
    <citation type="journal article" date="2017" name="Nature">
        <title>Genome sequence of the progenitor of the wheat D genome Aegilops tauschii.</title>
        <authorList>
            <person name="Luo M.C."/>
            <person name="Gu Y.Q."/>
            <person name="Puiu D."/>
            <person name="Wang H."/>
            <person name="Twardziok S.O."/>
            <person name="Deal K.R."/>
            <person name="Huo N."/>
            <person name="Zhu T."/>
            <person name="Wang L."/>
            <person name="Wang Y."/>
            <person name="McGuire P.E."/>
            <person name="Liu S."/>
            <person name="Long H."/>
            <person name="Ramasamy R.K."/>
            <person name="Rodriguez J.C."/>
            <person name="Van S.L."/>
            <person name="Yuan L."/>
            <person name="Wang Z."/>
            <person name="Xia Z."/>
            <person name="Xiao L."/>
            <person name="Anderson O.D."/>
            <person name="Ouyang S."/>
            <person name="Liang Y."/>
            <person name="Zimin A.V."/>
            <person name="Pertea G."/>
            <person name="Qi P."/>
            <person name="Bennetzen J.L."/>
            <person name="Dai X."/>
            <person name="Dawson M.W."/>
            <person name="Muller H.G."/>
            <person name="Kugler K."/>
            <person name="Rivarola-Duarte L."/>
            <person name="Spannagl M."/>
            <person name="Mayer K.F.X."/>
            <person name="Lu F.H."/>
            <person name="Bevan M.W."/>
            <person name="Leroy P."/>
            <person name="Li P."/>
            <person name="You F.M."/>
            <person name="Sun Q."/>
            <person name="Liu Z."/>
            <person name="Lyons E."/>
            <person name="Wicker T."/>
            <person name="Salzberg S.L."/>
            <person name="Devos K.M."/>
            <person name="Dvorak J."/>
        </authorList>
    </citation>
    <scope>NUCLEOTIDE SEQUENCE [LARGE SCALE GENOMIC DNA]</scope>
    <source>
        <strain evidence="2">cv. AL8/78</strain>
    </source>
</reference>
<reference evidence="2" key="5">
    <citation type="journal article" date="2021" name="G3 (Bethesda)">
        <title>Aegilops tauschii genome assembly Aet v5.0 features greater sequence contiguity and improved annotation.</title>
        <authorList>
            <person name="Wang L."/>
            <person name="Zhu T."/>
            <person name="Rodriguez J.C."/>
            <person name="Deal K.R."/>
            <person name="Dubcovsky J."/>
            <person name="McGuire P.E."/>
            <person name="Lux T."/>
            <person name="Spannagl M."/>
            <person name="Mayer K.F.X."/>
            <person name="Baldrich P."/>
            <person name="Meyers B.C."/>
            <person name="Huo N."/>
            <person name="Gu Y.Q."/>
            <person name="Zhou H."/>
            <person name="Devos K.M."/>
            <person name="Bennetzen J.L."/>
            <person name="Unver T."/>
            <person name="Budak H."/>
            <person name="Gulick P.J."/>
            <person name="Galiba G."/>
            <person name="Kalapos B."/>
            <person name="Nelson D.R."/>
            <person name="Li P."/>
            <person name="You F.M."/>
            <person name="Luo M.C."/>
            <person name="Dvorak J."/>
        </authorList>
    </citation>
    <scope>NUCLEOTIDE SEQUENCE [LARGE SCALE GENOMIC DNA]</scope>
    <source>
        <strain evidence="2">cv. AL8/78</strain>
    </source>
</reference>
<dbReference type="AlphaFoldDB" id="A0A453LBY6"/>
<accession>A0A453LBY6</accession>
<evidence type="ECO:0000313" key="3">
    <source>
        <dbReference type="Proteomes" id="UP000015105"/>
    </source>
</evidence>
<keyword evidence="1" id="KW-0812">Transmembrane</keyword>
<reference evidence="3" key="1">
    <citation type="journal article" date="2014" name="Science">
        <title>Ancient hybridizations among the ancestral genomes of bread wheat.</title>
        <authorList>
            <consortium name="International Wheat Genome Sequencing Consortium,"/>
            <person name="Marcussen T."/>
            <person name="Sandve S.R."/>
            <person name="Heier L."/>
            <person name="Spannagl M."/>
            <person name="Pfeifer M."/>
            <person name="Jakobsen K.S."/>
            <person name="Wulff B.B."/>
            <person name="Steuernagel B."/>
            <person name="Mayer K.F."/>
            <person name="Olsen O.A."/>
        </authorList>
    </citation>
    <scope>NUCLEOTIDE SEQUENCE [LARGE SCALE GENOMIC DNA]</scope>
    <source>
        <strain evidence="3">cv. AL8/78</strain>
    </source>
</reference>
<keyword evidence="3" id="KW-1185">Reference proteome</keyword>